<feature type="signal peptide" evidence="1">
    <location>
        <begin position="1"/>
        <end position="21"/>
    </location>
</feature>
<comment type="caution">
    <text evidence="3">The sequence shown here is derived from an EMBL/GenBank/DDBJ whole genome shotgun (WGS) entry which is preliminary data.</text>
</comment>
<dbReference type="OrthoDB" id="1858978at2759"/>
<protein>
    <recommendedName>
        <fullName evidence="2">Neprosin PEP catalytic domain-containing protein</fullName>
    </recommendedName>
</protein>
<gene>
    <name evidence="3" type="ORF">CR513_56972</name>
</gene>
<sequence length="367" mass="40503">MLNTLIFVLCLVTNIYNPVLGIENTLKDDLELERRLKLINKPPIKIIHTEFGDIVDCIDINKQPAFDHPLLKNHTLQREPSFVKSIGMKNSPDRPIFGLDKDQCPPGTVPIRRTTKEDLIQEELLLNDHIMIRGFPGIHAAEVSVLPSFGPYYGVSGINSLYNPKIDRTDQVSASLLWVQNGPSYANNKITAGWHADNYKKTGCYNLRCPGFVQISRGNYLGARVTNTSIYGVITFTLGISINQDPLTRNWWLHIQNIGIGYFPAALFPNLDSANQVGWGGRTKTPPGTPSPPMGSGHFPDNNFFHSCYFKSVSVQNSTKINYGPGVYKIEKYSDKPNCFGAVYSGDQGNAVGPSLQFGGPGGNCGN</sequence>
<dbReference type="AlphaFoldDB" id="A0A371EEQ1"/>
<evidence type="ECO:0000259" key="2">
    <source>
        <dbReference type="PROSITE" id="PS52045"/>
    </source>
</evidence>
<dbReference type="InterPro" id="IPR004314">
    <property type="entry name" value="Neprosin"/>
</dbReference>
<organism evidence="3 4">
    <name type="scientific">Mucuna pruriens</name>
    <name type="common">Velvet bean</name>
    <name type="synonym">Dolichos pruriens</name>
    <dbReference type="NCBI Taxonomy" id="157652"/>
    <lineage>
        <taxon>Eukaryota</taxon>
        <taxon>Viridiplantae</taxon>
        <taxon>Streptophyta</taxon>
        <taxon>Embryophyta</taxon>
        <taxon>Tracheophyta</taxon>
        <taxon>Spermatophyta</taxon>
        <taxon>Magnoliopsida</taxon>
        <taxon>eudicotyledons</taxon>
        <taxon>Gunneridae</taxon>
        <taxon>Pentapetalae</taxon>
        <taxon>rosids</taxon>
        <taxon>fabids</taxon>
        <taxon>Fabales</taxon>
        <taxon>Fabaceae</taxon>
        <taxon>Papilionoideae</taxon>
        <taxon>50 kb inversion clade</taxon>
        <taxon>NPAAA clade</taxon>
        <taxon>indigoferoid/millettioid clade</taxon>
        <taxon>Phaseoleae</taxon>
        <taxon>Mucuna</taxon>
    </lineage>
</organism>
<name>A0A371EEQ1_MUCPR</name>
<dbReference type="Pfam" id="PF03080">
    <property type="entry name" value="Neprosin"/>
    <property type="match status" value="1"/>
</dbReference>
<reference evidence="3" key="1">
    <citation type="submission" date="2018-05" db="EMBL/GenBank/DDBJ databases">
        <title>Draft genome of Mucuna pruriens seed.</title>
        <authorList>
            <person name="Nnadi N.E."/>
            <person name="Vos R."/>
            <person name="Hasami M.H."/>
            <person name="Devisetty U.K."/>
            <person name="Aguiy J.C."/>
        </authorList>
    </citation>
    <scope>NUCLEOTIDE SEQUENCE [LARGE SCALE GENOMIC DNA]</scope>
    <source>
        <strain evidence="3">JCA_2017</strain>
    </source>
</reference>
<dbReference type="PROSITE" id="PS52045">
    <property type="entry name" value="NEPROSIN_PEP_CD"/>
    <property type="match status" value="1"/>
</dbReference>
<evidence type="ECO:0000313" key="3">
    <source>
        <dbReference type="EMBL" id="RDX64469.1"/>
    </source>
</evidence>
<keyword evidence="1" id="KW-0732">Signal</keyword>
<dbReference type="InterPro" id="IPR025521">
    <property type="entry name" value="Neprosin_propep"/>
</dbReference>
<keyword evidence="4" id="KW-1185">Reference proteome</keyword>
<accession>A0A371EEQ1</accession>
<proteinExistence type="predicted"/>
<dbReference type="InterPro" id="IPR053168">
    <property type="entry name" value="Glutamic_endopeptidase"/>
</dbReference>
<dbReference type="Pfam" id="PF14365">
    <property type="entry name" value="Neprosin_AP"/>
    <property type="match status" value="1"/>
</dbReference>
<feature type="non-terminal residue" evidence="3">
    <location>
        <position position="1"/>
    </location>
</feature>
<dbReference type="PANTHER" id="PTHR31589:SF223">
    <property type="entry name" value="PROTEIN, PUTATIVE (DUF239)-RELATED"/>
    <property type="match status" value="1"/>
</dbReference>
<feature type="domain" description="Neprosin PEP catalytic" evidence="2">
    <location>
        <begin position="133"/>
        <end position="366"/>
    </location>
</feature>
<dbReference type="EMBL" id="QJKJ01014365">
    <property type="protein sequence ID" value="RDX64469.1"/>
    <property type="molecule type" value="Genomic_DNA"/>
</dbReference>
<evidence type="ECO:0000313" key="4">
    <source>
        <dbReference type="Proteomes" id="UP000257109"/>
    </source>
</evidence>
<dbReference type="STRING" id="157652.A0A371EEQ1"/>
<dbReference type="Proteomes" id="UP000257109">
    <property type="component" value="Unassembled WGS sequence"/>
</dbReference>
<evidence type="ECO:0000256" key="1">
    <source>
        <dbReference type="SAM" id="SignalP"/>
    </source>
</evidence>
<dbReference type="PANTHER" id="PTHR31589">
    <property type="entry name" value="PROTEIN, PUTATIVE (DUF239)-RELATED-RELATED"/>
    <property type="match status" value="1"/>
</dbReference>
<feature type="chain" id="PRO_5016579928" description="Neprosin PEP catalytic domain-containing protein" evidence="1">
    <location>
        <begin position="22"/>
        <end position="367"/>
    </location>
</feature>